<feature type="region of interest" description="Disordered" evidence="2">
    <location>
        <begin position="1084"/>
        <end position="1104"/>
    </location>
</feature>
<keyword evidence="4" id="KW-1185">Reference proteome</keyword>
<feature type="region of interest" description="Disordered" evidence="2">
    <location>
        <begin position="1504"/>
        <end position="1552"/>
    </location>
</feature>
<evidence type="ECO:0000256" key="2">
    <source>
        <dbReference type="SAM" id="MobiDB-lite"/>
    </source>
</evidence>
<feature type="coiled-coil region" evidence="1">
    <location>
        <begin position="1557"/>
        <end position="1612"/>
    </location>
</feature>
<dbReference type="EMBL" id="QEAQ01000022">
    <property type="protein sequence ID" value="TPX59690.1"/>
    <property type="molecule type" value="Genomic_DNA"/>
</dbReference>
<feature type="compositionally biased region" description="Basic and acidic residues" evidence="2">
    <location>
        <begin position="1504"/>
        <end position="1521"/>
    </location>
</feature>
<feature type="compositionally biased region" description="Polar residues" evidence="2">
    <location>
        <begin position="256"/>
        <end position="268"/>
    </location>
</feature>
<feature type="region of interest" description="Disordered" evidence="2">
    <location>
        <begin position="244"/>
        <end position="285"/>
    </location>
</feature>
<feature type="compositionally biased region" description="Basic and acidic residues" evidence="2">
    <location>
        <begin position="1170"/>
        <end position="1187"/>
    </location>
</feature>
<organism evidence="3 4">
    <name type="scientific">Powellomyces hirtus</name>
    <dbReference type="NCBI Taxonomy" id="109895"/>
    <lineage>
        <taxon>Eukaryota</taxon>
        <taxon>Fungi</taxon>
        <taxon>Fungi incertae sedis</taxon>
        <taxon>Chytridiomycota</taxon>
        <taxon>Chytridiomycota incertae sedis</taxon>
        <taxon>Chytridiomycetes</taxon>
        <taxon>Spizellomycetales</taxon>
        <taxon>Powellomycetaceae</taxon>
        <taxon>Powellomyces</taxon>
    </lineage>
</organism>
<feature type="region of interest" description="Disordered" evidence="2">
    <location>
        <begin position="873"/>
        <end position="892"/>
    </location>
</feature>
<feature type="region of interest" description="Disordered" evidence="2">
    <location>
        <begin position="1"/>
        <end position="25"/>
    </location>
</feature>
<feature type="compositionally biased region" description="Basic and acidic residues" evidence="2">
    <location>
        <begin position="1091"/>
        <end position="1104"/>
    </location>
</feature>
<proteinExistence type="predicted"/>
<evidence type="ECO:0000313" key="3">
    <source>
        <dbReference type="EMBL" id="TPX59690.1"/>
    </source>
</evidence>
<dbReference type="PANTHER" id="PTHR18911">
    <property type="entry name" value="CTCL TUMOR ANTIGEN HD-CL-01"/>
    <property type="match status" value="1"/>
</dbReference>
<reference evidence="3 4" key="1">
    <citation type="journal article" date="2019" name="Sci. Rep.">
        <title>Comparative genomics of chytrid fungi reveal insights into the obligate biotrophic and pathogenic lifestyle of Synchytrium endobioticum.</title>
        <authorList>
            <person name="van de Vossenberg B.T.L.H."/>
            <person name="Warris S."/>
            <person name="Nguyen H.D.T."/>
            <person name="van Gent-Pelzer M.P.E."/>
            <person name="Joly D.L."/>
            <person name="van de Geest H.C."/>
            <person name="Bonants P.J.M."/>
            <person name="Smith D.S."/>
            <person name="Levesque C.A."/>
            <person name="van der Lee T.A.J."/>
        </authorList>
    </citation>
    <scope>NUCLEOTIDE SEQUENCE [LARGE SCALE GENOMIC DNA]</scope>
    <source>
        <strain evidence="3 4">CBS 809.83</strain>
    </source>
</reference>
<sequence length="1690" mass="189137">METSISARSELHLGSHEQLNADENRSSLEREIKKLNGIIAKSKDQRAVQQLHDENGRLKVELEMLSDQKIQNQALKENIHHLVSSADQQRRTLEERLAIALKELTDLRQSSGGKAPEDVKPPPPYSTVEPVVELTATLTIVRAEAQALQTTVKLLRADKDKLSESFADVSKELAQLKAARPDAEKKAESAAAGQGGAAAAAATARSWWNRGNASAQAQPAANLTPGTASLSVSTNSVIAPDVHASKTPDVEHPPAQQGQTAAGGNTSKWWPRGAAAAAGGATAAAPAADQIKEIEALRKEREALQEQLKGMSGELDRLRSSQPPVAALEYEHTQEIAALKAERDALNEKLQNTHAELERLRTSQPSEHSTVDVENQLKASQDEVIKLRETITQLTSQTAPIAAIAEESKLQTQALEEAKARQEQMAAECQALQEKTRASLQEVDALKQQLQEAAVITEQERVRWADELAKLEAQAASLKENQRENAAASEIEEQKRKVEEENCQLAVQLEALTQETNSLRTRLETASSQFDQEKAAWTEREEAVVNEKQHVSDEAAALRTRLEDLTNDLAKERANWTQREEAAAKEKQEAAEHYDQVASMQKQLEDAIETSRSAQLTLEASKAEKETLQGEINALKELADRTNQECLVLRAAAAQSGSSQSESAQELVSLRDVLEARDKELAESKQTAANLLEQSESRYSAAEKEWEEKITEAVKVVRLDLAKCQEELSQAHSQIDTLKAEKSHRHPEQHRPEDSPEFLSMKVNHQIEISRLVEEHQQASKLAEQNVADRLAESQQALKADFDQKLMQQVAAVETRLREHHNEELKNVSSSNTDQDTVHKEEIARLSADFERKLTEQVAVVESRLREEHAEALRREVDSKSGELTAQKDNAHKEEISKLNADFEHKLTEQVAAVETRLREEHTEALRQEIDRNAGELAAQKDNTHKEEIARLNANFERELTEQVAAVEARLKEEHAEALRIEVDNKAGELTAQKDDAHKEEIAKLNAHFEGKLIEQVAAVEARLKEVHAEAVRKEVENKAGELTAQKDDAHREEIANLNAHFEGKLIEQVAAVEARLKEEHAEALRQAVSSKEKELKSSLEKSVSEINHNWEQKLAERLAEAEKAVRASAEEDKQKALAAAKEEKSREEKAHRDAIASKDTQIATLTSKAAEEHAKHASSEAALKERIKQLETTAATAEQRSSAGVDEKLAKYKAELDEKLKRDKAEVEEKVKKEQKEKQKVAGEFETHKKAAVELQKRLEKEIISKGEELGSCMRKMKAVETELATIKTESTKQLEEHRVQSASTVKQLEDKLASTTKHLEDKLASTSRQLEERSRELEKLRQGETQNREEIQPLKEQLATLQSQHNVMTGELEVVRASLERSVKTVQERDETCKKLKQRVDELQNVEASLKKANARIEKEREDTAAQIAPLAARIKDLEAKEEERVQQLQKAEEELDAKMKSLMEQKATMEAENEELVRKGRQAENDMKILERKSAQIVKDLQKQLAKERKQRELHEDADAQGPTADERSPSTKNSNMDLSGKVRTPEGVGAPKVERLTDDLINLAQHNEALNKRAKYQDEEIRQAQERIQRLAEELEQKSSVIRQYALRDHAQTLQPDEKPKTQVFNLNILSSNSAMQKMDPVTLAQINTKMQKLLEELTTKMMGMEERLKKFEGGVQGGVQGGLRV</sequence>
<feature type="compositionally biased region" description="Low complexity" evidence="2">
    <location>
        <begin position="273"/>
        <end position="285"/>
    </location>
</feature>
<comment type="caution">
    <text evidence="3">The sequence shown here is derived from an EMBL/GenBank/DDBJ whole genome shotgun (WGS) entry which is preliminary data.</text>
</comment>
<dbReference type="InterPro" id="IPR038830">
    <property type="entry name" value="CCDC186"/>
</dbReference>
<feature type="coiled-coil region" evidence="1">
    <location>
        <begin position="674"/>
        <end position="741"/>
    </location>
</feature>
<feature type="coiled-coil region" evidence="1">
    <location>
        <begin position="25"/>
        <end position="110"/>
    </location>
</feature>
<evidence type="ECO:0000256" key="1">
    <source>
        <dbReference type="SAM" id="Coils"/>
    </source>
</evidence>
<feature type="coiled-coil region" evidence="1">
    <location>
        <begin position="1652"/>
        <end position="1679"/>
    </location>
</feature>
<dbReference type="STRING" id="109895.A0A507E9G9"/>
<keyword evidence="1" id="KW-0175">Coiled coil</keyword>
<evidence type="ECO:0000313" key="4">
    <source>
        <dbReference type="Proteomes" id="UP000318582"/>
    </source>
</evidence>
<feature type="region of interest" description="Disordered" evidence="2">
    <location>
        <begin position="1315"/>
        <end position="1353"/>
    </location>
</feature>
<dbReference type="GO" id="GO:0005802">
    <property type="term" value="C:trans-Golgi network"/>
    <property type="evidence" value="ECO:0007669"/>
    <property type="project" value="TreeGrafter"/>
</dbReference>
<dbReference type="Proteomes" id="UP000318582">
    <property type="component" value="Unassembled WGS sequence"/>
</dbReference>
<protein>
    <submittedName>
        <fullName evidence="3">Uncharacterized protein</fullName>
    </submittedName>
</protein>
<accession>A0A507E9G9</accession>
<gene>
    <name evidence="3" type="ORF">PhCBS80983_g02262</name>
</gene>
<feature type="coiled-coil region" evidence="1">
    <location>
        <begin position="287"/>
        <end position="645"/>
    </location>
</feature>
<dbReference type="PANTHER" id="PTHR18911:SF5">
    <property type="entry name" value="COILED-COIL DOMAIN-CONTAINING PROTEIN 186"/>
    <property type="match status" value="1"/>
</dbReference>
<dbReference type="GO" id="GO:0099518">
    <property type="term" value="P:vesicle cytoskeletal trafficking"/>
    <property type="evidence" value="ECO:0007669"/>
    <property type="project" value="TreeGrafter"/>
</dbReference>
<feature type="region of interest" description="Disordered" evidence="2">
    <location>
        <begin position="1122"/>
        <end position="1187"/>
    </location>
</feature>
<feature type="compositionally biased region" description="Basic and acidic residues" evidence="2">
    <location>
        <begin position="1122"/>
        <end position="1157"/>
    </location>
</feature>
<feature type="coiled-coil region" evidence="1">
    <location>
        <begin position="145"/>
        <end position="179"/>
    </location>
</feature>
<dbReference type="GO" id="GO:0031267">
    <property type="term" value="F:small GTPase binding"/>
    <property type="evidence" value="ECO:0007669"/>
    <property type="project" value="TreeGrafter"/>
</dbReference>
<name>A0A507E9G9_9FUNG</name>